<keyword evidence="2" id="KW-1133">Transmembrane helix</keyword>
<proteinExistence type="predicted"/>
<evidence type="ECO:0000256" key="2">
    <source>
        <dbReference type="SAM" id="Phobius"/>
    </source>
</evidence>
<reference evidence="3 4" key="1">
    <citation type="submission" date="2019-09" db="EMBL/GenBank/DDBJ databases">
        <title>Bird 10,000 Genomes (B10K) Project - Family phase.</title>
        <authorList>
            <person name="Zhang G."/>
        </authorList>
    </citation>
    <scope>NUCLEOTIDE SEQUENCE [LARGE SCALE GENOMIC DNA]</scope>
    <source>
        <strain evidence="3">B10K-DU-003-06</strain>
    </source>
</reference>
<feature type="compositionally biased region" description="Basic and acidic residues" evidence="1">
    <location>
        <begin position="218"/>
        <end position="231"/>
    </location>
</feature>
<evidence type="ECO:0000256" key="1">
    <source>
        <dbReference type="SAM" id="MobiDB-lite"/>
    </source>
</evidence>
<keyword evidence="4" id="KW-1185">Reference proteome</keyword>
<organism evidence="3 4">
    <name type="scientific">Furnarius figulus</name>
    <dbReference type="NCBI Taxonomy" id="463165"/>
    <lineage>
        <taxon>Eukaryota</taxon>
        <taxon>Metazoa</taxon>
        <taxon>Chordata</taxon>
        <taxon>Craniata</taxon>
        <taxon>Vertebrata</taxon>
        <taxon>Euteleostomi</taxon>
        <taxon>Archelosauria</taxon>
        <taxon>Archosauria</taxon>
        <taxon>Dinosauria</taxon>
        <taxon>Saurischia</taxon>
        <taxon>Theropoda</taxon>
        <taxon>Coelurosauria</taxon>
        <taxon>Aves</taxon>
        <taxon>Neognathae</taxon>
        <taxon>Neoaves</taxon>
        <taxon>Telluraves</taxon>
        <taxon>Australaves</taxon>
        <taxon>Passeriformes</taxon>
        <taxon>Furnariidae</taxon>
        <taxon>Furnarius</taxon>
    </lineage>
</organism>
<dbReference type="PANTHER" id="PTHR15836:SF4">
    <property type="entry name" value="PERIPHILIN-1"/>
    <property type="match status" value="1"/>
</dbReference>
<dbReference type="EMBL" id="VYZD01003221">
    <property type="protein sequence ID" value="NWR95603.1"/>
    <property type="molecule type" value="Genomic_DNA"/>
</dbReference>
<protein>
    <submittedName>
        <fullName evidence="3">PPHLN protein</fullName>
    </submittedName>
</protein>
<dbReference type="GO" id="GO:0097355">
    <property type="term" value="P:protein localization to heterochromatin"/>
    <property type="evidence" value="ECO:0007669"/>
    <property type="project" value="TreeGrafter"/>
</dbReference>
<feature type="non-terminal residue" evidence="3">
    <location>
        <position position="1"/>
    </location>
</feature>
<keyword evidence="2" id="KW-0472">Membrane</keyword>
<feature type="region of interest" description="Disordered" evidence="1">
    <location>
        <begin position="202"/>
        <end position="257"/>
    </location>
</feature>
<dbReference type="AlphaFoldDB" id="A0A7K5BHT7"/>
<feature type="region of interest" description="Disordered" evidence="1">
    <location>
        <begin position="67"/>
        <end position="94"/>
    </location>
</feature>
<feature type="compositionally biased region" description="Basic and acidic residues" evidence="1">
    <location>
        <begin position="238"/>
        <end position="247"/>
    </location>
</feature>
<feature type="non-terminal residue" evidence="3">
    <location>
        <position position="257"/>
    </location>
</feature>
<dbReference type="InterPro" id="IPR028851">
    <property type="entry name" value="Pphln1"/>
</dbReference>
<dbReference type="GO" id="GO:0045814">
    <property type="term" value="P:negative regulation of gene expression, epigenetic"/>
    <property type="evidence" value="ECO:0007669"/>
    <property type="project" value="TreeGrafter"/>
</dbReference>
<comment type="caution">
    <text evidence="3">The sequence shown here is derived from an EMBL/GenBank/DDBJ whole genome shotgun (WGS) entry which is preliminary data.</text>
</comment>
<evidence type="ECO:0000313" key="3">
    <source>
        <dbReference type="EMBL" id="NWR95603.1"/>
    </source>
</evidence>
<sequence length="257" mass="29928">MWSEGRYDYERVPRERLPPRIHGDGDYHRIVNVVPKKPPLLERPGDGNYSRYDDYSHAEYRDYEDGRSFAHERRSGPPHRGDESGYRWTRDDHPTSRHPEYSLFKCLTALSVKKFFFVSNLNLPWCNLRPFPPVLLLFAWEKRPIPILLQPPVIRARRFMSDLSKFHCNFSKPVSIFPMYIFNFTVFFSPLIVGKERTLRTSRDASPSGSTAVPSSKALEKSNRLSEKELAEAASKWAAEKSEKAEESNLPEITEYD</sequence>
<feature type="compositionally biased region" description="Polar residues" evidence="1">
    <location>
        <begin position="204"/>
        <end position="214"/>
    </location>
</feature>
<dbReference type="PANTHER" id="PTHR15836">
    <property type="entry name" value="PERIPHILIN 1"/>
    <property type="match status" value="1"/>
</dbReference>
<evidence type="ECO:0000313" key="4">
    <source>
        <dbReference type="Proteomes" id="UP000529852"/>
    </source>
</evidence>
<gene>
    <name evidence="3" type="primary">Pphln1</name>
    <name evidence="3" type="ORF">FURFIG_R01493</name>
</gene>
<dbReference type="Proteomes" id="UP000529852">
    <property type="component" value="Unassembled WGS sequence"/>
</dbReference>
<dbReference type="GO" id="GO:0005654">
    <property type="term" value="C:nucleoplasm"/>
    <property type="evidence" value="ECO:0007669"/>
    <property type="project" value="TreeGrafter"/>
</dbReference>
<name>A0A7K5BHT7_9FURN</name>
<feature type="transmembrane region" description="Helical" evidence="2">
    <location>
        <begin position="174"/>
        <end position="193"/>
    </location>
</feature>
<keyword evidence="2" id="KW-0812">Transmembrane</keyword>
<accession>A0A7K5BHT7</accession>
<dbReference type="GO" id="GO:0045892">
    <property type="term" value="P:negative regulation of DNA-templated transcription"/>
    <property type="evidence" value="ECO:0007669"/>
    <property type="project" value="InterPro"/>
</dbReference>